<dbReference type="Gene3D" id="3.40.50.720">
    <property type="entry name" value="NAD(P)-binding Rossmann-like Domain"/>
    <property type="match status" value="1"/>
</dbReference>
<dbReference type="SUPFAM" id="SSF51735">
    <property type="entry name" value="NAD(P)-binding Rossmann-fold domains"/>
    <property type="match status" value="1"/>
</dbReference>
<evidence type="ECO:0000256" key="1">
    <source>
        <dbReference type="SAM" id="MobiDB-lite"/>
    </source>
</evidence>
<dbReference type="InterPro" id="IPR002347">
    <property type="entry name" value="SDR_fam"/>
</dbReference>
<feature type="compositionally biased region" description="Basic and acidic residues" evidence="1">
    <location>
        <begin position="59"/>
        <end position="78"/>
    </location>
</feature>
<dbReference type="InterPro" id="IPR036291">
    <property type="entry name" value="NAD(P)-bd_dom_sf"/>
</dbReference>
<name>X0TQV8_9ZZZZ</name>
<sequence length="78" mass="7997">MTDKLKGRNAVVTGAGRGIGREVALLLAQEGASVVVNDPGVNVDGTGDDAGPADVPLCHPERQARRETSVSEGSRVSE</sequence>
<comment type="caution">
    <text evidence="2">The sequence shown here is derived from an EMBL/GenBank/DDBJ whole genome shotgun (WGS) entry which is preliminary data.</text>
</comment>
<proteinExistence type="predicted"/>
<gene>
    <name evidence="2" type="ORF">S01H1_20761</name>
</gene>
<dbReference type="EMBL" id="BARS01011410">
    <property type="protein sequence ID" value="GAF89606.1"/>
    <property type="molecule type" value="Genomic_DNA"/>
</dbReference>
<accession>X0TQV8</accession>
<dbReference type="InterPro" id="IPR051687">
    <property type="entry name" value="Peroxisomal_Beta-Oxidation"/>
</dbReference>
<organism evidence="2">
    <name type="scientific">marine sediment metagenome</name>
    <dbReference type="NCBI Taxonomy" id="412755"/>
    <lineage>
        <taxon>unclassified sequences</taxon>
        <taxon>metagenomes</taxon>
        <taxon>ecological metagenomes</taxon>
    </lineage>
</organism>
<dbReference type="Pfam" id="PF00106">
    <property type="entry name" value="adh_short"/>
    <property type="match status" value="1"/>
</dbReference>
<evidence type="ECO:0000313" key="2">
    <source>
        <dbReference type="EMBL" id="GAF89606.1"/>
    </source>
</evidence>
<dbReference type="AlphaFoldDB" id="X0TQV8"/>
<reference evidence="2" key="1">
    <citation type="journal article" date="2014" name="Front. Microbiol.">
        <title>High frequency of phylogenetically diverse reductive dehalogenase-homologous genes in deep subseafloor sedimentary metagenomes.</title>
        <authorList>
            <person name="Kawai M."/>
            <person name="Futagami T."/>
            <person name="Toyoda A."/>
            <person name="Takaki Y."/>
            <person name="Nishi S."/>
            <person name="Hori S."/>
            <person name="Arai W."/>
            <person name="Tsubouchi T."/>
            <person name="Morono Y."/>
            <person name="Uchiyama I."/>
            <person name="Ito T."/>
            <person name="Fujiyama A."/>
            <person name="Inagaki F."/>
            <person name="Takami H."/>
        </authorList>
    </citation>
    <scope>NUCLEOTIDE SEQUENCE</scope>
    <source>
        <strain evidence="2">Expedition CK06-06</strain>
    </source>
</reference>
<dbReference type="PANTHER" id="PTHR45024">
    <property type="entry name" value="DEHYDROGENASES, SHORT CHAIN"/>
    <property type="match status" value="1"/>
</dbReference>
<protein>
    <recommendedName>
        <fullName evidence="3">Short-chain dehydrogenase/reductase SDR</fullName>
    </recommendedName>
</protein>
<dbReference type="PANTHER" id="PTHR45024:SF3">
    <property type="entry name" value="BLL2957 PROTEIN"/>
    <property type="match status" value="1"/>
</dbReference>
<feature type="region of interest" description="Disordered" evidence="1">
    <location>
        <begin position="37"/>
        <end position="78"/>
    </location>
</feature>
<evidence type="ECO:0008006" key="3">
    <source>
        <dbReference type="Google" id="ProtNLM"/>
    </source>
</evidence>